<sequence length="103" mass="12133">MQANNLVKINGNAIEQIIYKKQPVITLRMMDELHERKEGTARNAFFRHKEHLLENEDFFEVTYEEWVKILNVKNINVQKGGRKSSMTFLTQTGYLLLVKSFTD</sequence>
<comment type="caution">
    <text evidence="2">The sequence shown here is derived from an EMBL/GenBank/DDBJ whole genome shotgun (WGS) entry which is preliminary data.</text>
</comment>
<reference evidence="3" key="1">
    <citation type="submission" date="2012-11" db="EMBL/GenBank/DDBJ databases">
        <authorList>
            <person name="Lucero-Rivera Y.E."/>
            <person name="Tovar-Ramirez D."/>
        </authorList>
    </citation>
    <scope>NUCLEOTIDE SEQUENCE [LARGE SCALE GENOMIC DNA]</scope>
    <source>
        <strain evidence="3">Araruama</strain>
    </source>
</reference>
<proteinExistence type="predicted"/>
<feature type="domain" description="KilA-N DNA-binding" evidence="1">
    <location>
        <begin position="17"/>
        <end position="100"/>
    </location>
</feature>
<dbReference type="InterPro" id="IPR018873">
    <property type="entry name" value="KilA-N_DNA-bd_domain"/>
</dbReference>
<accession>A0A1V1NWM4</accession>
<protein>
    <recommendedName>
        <fullName evidence="1">KilA-N DNA-binding domain-containing protein</fullName>
    </recommendedName>
</protein>
<evidence type="ECO:0000313" key="3">
    <source>
        <dbReference type="Proteomes" id="UP000189670"/>
    </source>
</evidence>
<evidence type="ECO:0000313" key="2">
    <source>
        <dbReference type="EMBL" id="ETR66997.1"/>
    </source>
</evidence>
<feature type="non-terminal residue" evidence="2">
    <location>
        <position position="103"/>
    </location>
</feature>
<dbReference type="AlphaFoldDB" id="A0A1V1NWM4"/>
<evidence type="ECO:0000259" key="1">
    <source>
        <dbReference type="Pfam" id="PF10543"/>
    </source>
</evidence>
<dbReference type="EMBL" id="ATBP01001616">
    <property type="protein sequence ID" value="ETR66997.1"/>
    <property type="molecule type" value="Genomic_DNA"/>
</dbReference>
<dbReference type="Proteomes" id="UP000189670">
    <property type="component" value="Unassembled WGS sequence"/>
</dbReference>
<gene>
    <name evidence="2" type="ORF">OMM_12083</name>
</gene>
<organism evidence="2 3">
    <name type="scientific">Candidatus Magnetoglobus multicellularis str. Araruama</name>
    <dbReference type="NCBI Taxonomy" id="890399"/>
    <lineage>
        <taxon>Bacteria</taxon>
        <taxon>Pseudomonadati</taxon>
        <taxon>Thermodesulfobacteriota</taxon>
        <taxon>Desulfobacteria</taxon>
        <taxon>Desulfobacterales</taxon>
        <taxon>Desulfobacteraceae</taxon>
        <taxon>Candidatus Magnetoglobus</taxon>
    </lineage>
</organism>
<dbReference type="Pfam" id="PF10543">
    <property type="entry name" value="ORF6N"/>
    <property type="match status" value="1"/>
</dbReference>
<name>A0A1V1NWM4_9BACT</name>